<feature type="compositionally biased region" description="Basic and acidic residues" evidence="1">
    <location>
        <begin position="24"/>
        <end position="55"/>
    </location>
</feature>
<dbReference type="EMBL" id="OE182337">
    <property type="protein sequence ID" value="CAD7574398.1"/>
    <property type="molecule type" value="Genomic_DNA"/>
</dbReference>
<accession>A0A7R9P952</accession>
<name>A0A7R9P952_TIMCA</name>
<organism evidence="2">
    <name type="scientific">Timema californicum</name>
    <name type="common">California timema</name>
    <name type="synonym">Walking stick</name>
    <dbReference type="NCBI Taxonomy" id="61474"/>
    <lineage>
        <taxon>Eukaryota</taxon>
        <taxon>Metazoa</taxon>
        <taxon>Ecdysozoa</taxon>
        <taxon>Arthropoda</taxon>
        <taxon>Hexapoda</taxon>
        <taxon>Insecta</taxon>
        <taxon>Pterygota</taxon>
        <taxon>Neoptera</taxon>
        <taxon>Polyneoptera</taxon>
        <taxon>Phasmatodea</taxon>
        <taxon>Timematodea</taxon>
        <taxon>Timematoidea</taxon>
        <taxon>Timematidae</taxon>
        <taxon>Timema</taxon>
    </lineage>
</organism>
<evidence type="ECO:0000256" key="1">
    <source>
        <dbReference type="SAM" id="MobiDB-lite"/>
    </source>
</evidence>
<dbReference type="AlphaFoldDB" id="A0A7R9P952"/>
<sequence>MKLKGPRPFQKCLRPTPVPSNLQPREKVTAYLLDKERDREDRERSQEYSEGEHLNSEASESFINIKHKDSVISSEHQNLFNEVNNSCSKAFLEHKKIIPRSRSSSLEIHSHHDHHCRVDLLKSALHKDHIFSNNEKMTLSSHHPYKYKLSGSLRAVLGSRLKSPGVRVARAAVVCTAWEWTGVSSVRTGVSSERTCVSSVRTCVSSERTCVSSVWTCVSSERTGVSSVRVLRVIAVYRA</sequence>
<protein>
    <submittedName>
        <fullName evidence="2">(California timema) hypothetical protein</fullName>
    </submittedName>
</protein>
<evidence type="ECO:0000313" key="2">
    <source>
        <dbReference type="EMBL" id="CAD7574398.1"/>
    </source>
</evidence>
<feature type="region of interest" description="Disordered" evidence="1">
    <location>
        <begin position="1"/>
        <end position="56"/>
    </location>
</feature>
<gene>
    <name evidence="2" type="ORF">TCMB3V08_LOCUS7014</name>
</gene>
<proteinExistence type="predicted"/>
<reference evidence="2" key="1">
    <citation type="submission" date="2020-11" db="EMBL/GenBank/DDBJ databases">
        <authorList>
            <person name="Tran Van P."/>
        </authorList>
    </citation>
    <scope>NUCLEOTIDE SEQUENCE</scope>
</reference>